<keyword evidence="2" id="KW-1185">Reference proteome</keyword>
<proteinExistence type="predicted"/>
<dbReference type="Proteomes" id="UP001629230">
    <property type="component" value="Unassembled WGS sequence"/>
</dbReference>
<dbReference type="RefSeq" id="WP_367842667.1">
    <property type="nucleotide sequence ID" value="NZ_JAQQEZ010000026.1"/>
</dbReference>
<reference evidence="1 2" key="1">
    <citation type="journal article" date="2024" name="Chem. Sci.">
        <title>Discovery of megapolipeptins by genome mining of a Burkholderiales bacteria collection.</title>
        <authorList>
            <person name="Paulo B.S."/>
            <person name="Recchia M.J.J."/>
            <person name="Lee S."/>
            <person name="Fergusson C.H."/>
            <person name="Romanowski S.B."/>
            <person name="Hernandez A."/>
            <person name="Krull N."/>
            <person name="Liu D.Y."/>
            <person name="Cavanagh H."/>
            <person name="Bos A."/>
            <person name="Gray C.A."/>
            <person name="Murphy B.T."/>
            <person name="Linington R.G."/>
            <person name="Eustaquio A.S."/>
        </authorList>
    </citation>
    <scope>NUCLEOTIDE SEQUENCE [LARGE SCALE GENOMIC DNA]</scope>
    <source>
        <strain evidence="1 2">RL17-350-BIC-A</strain>
    </source>
</reference>
<sequence>MKERPLLDADERLNQSTEATLSALIGQINGFVQNSVLDSRCAAKLVKRLKSEAEVILGTGNSTKSGRRELKEAFDEVEATLREHDAGLLVAANAALRVKA</sequence>
<evidence type="ECO:0000313" key="2">
    <source>
        <dbReference type="Proteomes" id="UP001629230"/>
    </source>
</evidence>
<gene>
    <name evidence="1" type="ORF">PQR57_29225</name>
</gene>
<accession>A0ABW9AX32</accession>
<comment type="caution">
    <text evidence="1">The sequence shown here is derived from an EMBL/GenBank/DDBJ whole genome shotgun (WGS) entry which is preliminary data.</text>
</comment>
<dbReference type="EMBL" id="JAQQEZ010000026">
    <property type="protein sequence ID" value="MFM0005082.1"/>
    <property type="molecule type" value="Genomic_DNA"/>
</dbReference>
<protein>
    <submittedName>
        <fullName evidence="1">Uncharacterized protein</fullName>
    </submittedName>
</protein>
<evidence type="ECO:0000313" key="1">
    <source>
        <dbReference type="EMBL" id="MFM0005082.1"/>
    </source>
</evidence>
<name>A0ABW9AX32_9BURK</name>
<organism evidence="1 2">
    <name type="scientific">Paraburkholderia dipogonis</name>
    <dbReference type="NCBI Taxonomy" id="1211383"/>
    <lineage>
        <taxon>Bacteria</taxon>
        <taxon>Pseudomonadati</taxon>
        <taxon>Pseudomonadota</taxon>
        <taxon>Betaproteobacteria</taxon>
        <taxon>Burkholderiales</taxon>
        <taxon>Burkholderiaceae</taxon>
        <taxon>Paraburkholderia</taxon>
    </lineage>
</organism>